<sequence>MATNAVTHGVPAGRGYLLRLLGFEETVRVEVHDSGRRWRKPHGTETSHEATTGRGLLLVAALSSEWGVLPRTPLGKVVWAEFRL</sequence>
<proteinExistence type="predicted"/>
<feature type="domain" description="Histidine kinase/HSP90-like ATPase" evidence="2">
    <location>
        <begin position="2"/>
        <end position="80"/>
    </location>
</feature>
<evidence type="ECO:0000256" key="1">
    <source>
        <dbReference type="ARBA" id="ARBA00022527"/>
    </source>
</evidence>
<protein>
    <recommendedName>
        <fullName evidence="2">Histidine kinase/HSP90-like ATPase domain-containing protein</fullName>
    </recommendedName>
</protein>
<keyword evidence="1" id="KW-0808">Transferase</keyword>
<evidence type="ECO:0000259" key="2">
    <source>
        <dbReference type="Pfam" id="PF13581"/>
    </source>
</evidence>
<dbReference type="EMBL" id="BMUU01000003">
    <property type="protein sequence ID" value="GGY27786.1"/>
    <property type="molecule type" value="Genomic_DNA"/>
</dbReference>
<organism evidence="3 4">
    <name type="scientific">Streptomyces xanthochromogenes</name>
    <dbReference type="NCBI Taxonomy" id="67384"/>
    <lineage>
        <taxon>Bacteria</taxon>
        <taxon>Bacillati</taxon>
        <taxon>Actinomycetota</taxon>
        <taxon>Actinomycetes</taxon>
        <taxon>Kitasatosporales</taxon>
        <taxon>Streptomycetaceae</taxon>
        <taxon>Streptomyces</taxon>
    </lineage>
</organism>
<keyword evidence="1" id="KW-0418">Kinase</keyword>
<gene>
    <name evidence="3" type="ORF">GCM10010326_21690</name>
</gene>
<dbReference type="Proteomes" id="UP000600946">
    <property type="component" value="Unassembled WGS sequence"/>
</dbReference>
<comment type="caution">
    <text evidence="3">The sequence shown here is derived from an EMBL/GenBank/DDBJ whole genome shotgun (WGS) entry which is preliminary data.</text>
</comment>
<dbReference type="PANTHER" id="PTHR35526:SF3">
    <property type="entry name" value="ANTI-SIGMA-F FACTOR RSBW"/>
    <property type="match status" value="1"/>
</dbReference>
<dbReference type="InterPro" id="IPR003594">
    <property type="entry name" value="HATPase_dom"/>
</dbReference>
<dbReference type="PANTHER" id="PTHR35526">
    <property type="entry name" value="ANTI-SIGMA-F FACTOR RSBW-RELATED"/>
    <property type="match status" value="1"/>
</dbReference>
<keyword evidence="4" id="KW-1185">Reference proteome</keyword>
<dbReference type="SUPFAM" id="SSF55874">
    <property type="entry name" value="ATPase domain of HSP90 chaperone/DNA topoisomerase II/histidine kinase"/>
    <property type="match status" value="1"/>
</dbReference>
<evidence type="ECO:0000313" key="4">
    <source>
        <dbReference type="Proteomes" id="UP000600946"/>
    </source>
</evidence>
<reference evidence="4" key="1">
    <citation type="journal article" date="2019" name="Int. J. Syst. Evol. Microbiol.">
        <title>The Global Catalogue of Microorganisms (GCM) 10K type strain sequencing project: providing services to taxonomists for standard genome sequencing and annotation.</title>
        <authorList>
            <consortium name="The Broad Institute Genomics Platform"/>
            <consortium name="The Broad Institute Genome Sequencing Center for Infectious Disease"/>
            <person name="Wu L."/>
            <person name="Ma J."/>
        </authorList>
    </citation>
    <scope>NUCLEOTIDE SEQUENCE [LARGE SCALE GENOMIC DNA]</scope>
    <source>
        <strain evidence="4">JCM 4594</strain>
    </source>
</reference>
<dbReference type="InterPro" id="IPR050267">
    <property type="entry name" value="Anti-sigma-factor_SerPK"/>
</dbReference>
<dbReference type="Gene3D" id="3.30.565.10">
    <property type="entry name" value="Histidine kinase-like ATPase, C-terminal domain"/>
    <property type="match status" value="1"/>
</dbReference>
<name>A0ABQ2ZW48_9ACTN</name>
<dbReference type="InterPro" id="IPR036890">
    <property type="entry name" value="HATPase_C_sf"/>
</dbReference>
<dbReference type="CDD" id="cd16936">
    <property type="entry name" value="HATPase_RsbW-like"/>
    <property type="match status" value="1"/>
</dbReference>
<accession>A0ABQ2ZW48</accession>
<dbReference type="Pfam" id="PF13581">
    <property type="entry name" value="HATPase_c_2"/>
    <property type="match status" value="1"/>
</dbReference>
<keyword evidence="1" id="KW-0723">Serine/threonine-protein kinase</keyword>
<evidence type="ECO:0000313" key="3">
    <source>
        <dbReference type="EMBL" id="GGY27786.1"/>
    </source>
</evidence>